<dbReference type="PANTHER" id="PTHR45756:SF1">
    <property type="entry name" value="PROTEIN KINASE DOMAIN CONTAINING PROTEIN"/>
    <property type="match status" value="1"/>
</dbReference>
<dbReference type="Proteomes" id="UP000789572">
    <property type="component" value="Unassembled WGS sequence"/>
</dbReference>
<name>A0A9N9EG80_9GLOM</name>
<dbReference type="InterPro" id="IPR000719">
    <property type="entry name" value="Prot_kinase_dom"/>
</dbReference>
<sequence>NFVMVMDYIKDGDLRRFLDNTLITFQGKLKQLKSITEGLKAIHQKGLVHRDLHPGNILVSNSEIQIMYYITDLGLSQPANYQKQKGKIFGVLPYVAPEVLKGGYYSPASDVYAFAIIAYELFAQRYPYSELDLSDEDLAIAVCRGERPKLDELKIPQLLKDLIKKCWAVDPEQRPTATELTNTLSI</sequence>
<keyword evidence="3" id="KW-1185">Reference proteome</keyword>
<proteinExistence type="predicted"/>
<dbReference type="Gene3D" id="1.10.510.10">
    <property type="entry name" value="Transferase(Phosphotransferase) domain 1"/>
    <property type="match status" value="1"/>
</dbReference>
<dbReference type="OrthoDB" id="544350at2759"/>
<dbReference type="Pfam" id="PF00069">
    <property type="entry name" value="Pkinase"/>
    <property type="match status" value="1"/>
</dbReference>
<reference evidence="2" key="1">
    <citation type="submission" date="2021-06" db="EMBL/GenBank/DDBJ databases">
        <authorList>
            <person name="Kallberg Y."/>
            <person name="Tangrot J."/>
            <person name="Rosling A."/>
        </authorList>
    </citation>
    <scope>NUCLEOTIDE SEQUENCE</scope>
    <source>
        <strain evidence="2">IA702</strain>
    </source>
</reference>
<protein>
    <submittedName>
        <fullName evidence="2">5524_t:CDS:1</fullName>
    </submittedName>
</protein>
<dbReference type="EMBL" id="CAJVPJ010006982">
    <property type="protein sequence ID" value="CAG8672626.1"/>
    <property type="molecule type" value="Genomic_DNA"/>
</dbReference>
<dbReference type="AlphaFoldDB" id="A0A9N9EG80"/>
<dbReference type="PRINTS" id="PR00109">
    <property type="entry name" value="TYRKINASE"/>
</dbReference>
<dbReference type="PANTHER" id="PTHR45756">
    <property type="entry name" value="PALMITOYLTRANSFERASE"/>
    <property type="match status" value="1"/>
</dbReference>
<organism evidence="2 3">
    <name type="scientific">Paraglomus occultum</name>
    <dbReference type="NCBI Taxonomy" id="144539"/>
    <lineage>
        <taxon>Eukaryota</taxon>
        <taxon>Fungi</taxon>
        <taxon>Fungi incertae sedis</taxon>
        <taxon>Mucoromycota</taxon>
        <taxon>Glomeromycotina</taxon>
        <taxon>Glomeromycetes</taxon>
        <taxon>Paraglomerales</taxon>
        <taxon>Paraglomeraceae</taxon>
        <taxon>Paraglomus</taxon>
    </lineage>
</organism>
<evidence type="ECO:0000313" key="2">
    <source>
        <dbReference type="EMBL" id="CAG8672626.1"/>
    </source>
</evidence>
<feature type="non-terminal residue" evidence="2">
    <location>
        <position position="1"/>
    </location>
</feature>
<dbReference type="InterPro" id="IPR011009">
    <property type="entry name" value="Kinase-like_dom_sf"/>
</dbReference>
<accession>A0A9N9EG80</accession>
<gene>
    <name evidence="2" type="ORF">POCULU_LOCUS11057</name>
</gene>
<dbReference type="GO" id="GO:0005524">
    <property type="term" value="F:ATP binding"/>
    <property type="evidence" value="ECO:0007669"/>
    <property type="project" value="InterPro"/>
</dbReference>
<evidence type="ECO:0000313" key="3">
    <source>
        <dbReference type="Proteomes" id="UP000789572"/>
    </source>
</evidence>
<dbReference type="SUPFAM" id="SSF56112">
    <property type="entry name" value="Protein kinase-like (PK-like)"/>
    <property type="match status" value="1"/>
</dbReference>
<evidence type="ECO:0000259" key="1">
    <source>
        <dbReference type="PROSITE" id="PS50011"/>
    </source>
</evidence>
<dbReference type="GO" id="GO:0004672">
    <property type="term" value="F:protein kinase activity"/>
    <property type="evidence" value="ECO:0007669"/>
    <property type="project" value="InterPro"/>
</dbReference>
<feature type="domain" description="Protein kinase" evidence="1">
    <location>
        <begin position="1"/>
        <end position="186"/>
    </location>
</feature>
<dbReference type="InterPro" id="IPR001245">
    <property type="entry name" value="Ser-Thr/Tyr_kinase_cat_dom"/>
</dbReference>
<dbReference type="PROSITE" id="PS50011">
    <property type="entry name" value="PROTEIN_KINASE_DOM"/>
    <property type="match status" value="1"/>
</dbReference>
<dbReference type="InterPro" id="IPR053215">
    <property type="entry name" value="TKL_Ser/Thr_kinase"/>
</dbReference>
<comment type="caution">
    <text evidence="2">The sequence shown here is derived from an EMBL/GenBank/DDBJ whole genome shotgun (WGS) entry which is preliminary data.</text>
</comment>